<protein>
    <recommendedName>
        <fullName evidence="3">Transposase DDE domain-containing protein</fullName>
    </recommendedName>
</protein>
<reference evidence="1 2" key="1">
    <citation type="journal article" date="2020" name="Antonie Van Leeuwenhoek">
        <title>Rhodopirellula heiligendammensis sp. nov., Rhodopirellula pilleata sp. nov., and Rhodopirellula solitaria sp. nov. isolated from natural or artificial marine surfaces in Northern Germany and California, USA, and emended description of the genus Rhodopirellula.</title>
        <authorList>
            <person name="Kallscheuer N."/>
            <person name="Wiegand S."/>
            <person name="Jogler M."/>
            <person name="Boedeker C."/>
            <person name="Peeters S.H."/>
            <person name="Rast P."/>
            <person name="Heuer A."/>
            <person name="Jetten M.S.M."/>
            <person name="Rohde M."/>
            <person name="Jogler C."/>
        </authorList>
    </citation>
    <scope>NUCLEOTIDE SEQUENCE [LARGE SCALE GENOMIC DNA]</scope>
    <source>
        <strain evidence="1 2">Poly21</strain>
    </source>
</reference>
<dbReference type="OrthoDB" id="238921at2"/>
<dbReference type="AlphaFoldDB" id="A0A5C6C645"/>
<proteinExistence type="predicted"/>
<evidence type="ECO:0000313" key="2">
    <source>
        <dbReference type="Proteomes" id="UP000319908"/>
    </source>
</evidence>
<dbReference type="RefSeq" id="WP_146405864.1">
    <property type="nucleotide sequence ID" value="NZ_SJPU01000001.1"/>
</dbReference>
<evidence type="ECO:0000313" key="1">
    <source>
        <dbReference type="EMBL" id="TWU18916.1"/>
    </source>
</evidence>
<comment type="caution">
    <text evidence="1">The sequence shown here is derived from an EMBL/GenBank/DDBJ whole genome shotgun (WGS) entry which is preliminary data.</text>
</comment>
<keyword evidence="2" id="KW-1185">Reference proteome</keyword>
<organism evidence="1 2">
    <name type="scientific">Allorhodopirellula heiligendammensis</name>
    <dbReference type="NCBI Taxonomy" id="2714739"/>
    <lineage>
        <taxon>Bacteria</taxon>
        <taxon>Pseudomonadati</taxon>
        <taxon>Planctomycetota</taxon>
        <taxon>Planctomycetia</taxon>
        <taxon>Pirellulales</taxon>
        <taxon>Pirellulaceae</taxon>
        <taxon>Allorhodopirellula</taxon>
    </lineage>
</organism>
<dbReference type="Proteomes" id="UP000319908">
    <property type="component" value="Unassembled WGS sequence"/>
</dbReference>
<accession>A0A5C6C645</accession>
<evidence type="ECO:0008006" key="3">
    <source>
        <dbReference type="Google" id="ProtNLM"/>
    </source>
</evidence>
<dbReference type="EMBL" id="SJPU01000001">
    <property type="protein sequence ID" value="TWU18916.1"/>
    <property type="molecule type" value="Genomic_DNA"/>
</dbReference>
<sequence>MEHAFAPKIQVREWASQTPQLQRTNCGANEYVNQILRGESYAEFDYQPVACDRKYRMVVVRKDIQVMRGQQHLFDKQKYFFYITNEQEEEVPSREVIRNGNQRCDQENTISQGKACGALSAPLDTLESNWAYVVMASLAWTLKLWSGMLVRVKGNPNQRRVRAEVRRKVIRMKFSTYLNSLMLIPAHVIGSARQLKLRLLAYRPSVDCLMTLSDHIAMPLRC</sequence>
<name>A0A5C6C645_9BACT</name>
<gene>
    <name evidence="1" type="ORF">Poly21_10870</name>
</gene>